<dbReference type="Gene3D" id="3.40.50.300">
    <property type="entry name" value="P-loop containing nucleotide triphosphate hydrolases"/>
    <property type="match status" value="1"/>
</dbReference>
<evidence type="ECO:0000313" key="5">
    <source>
        <dbReference type="Proteomes" id="UP000051036"/>
    </source>
</evidence>
<dbReference type="PATRIC" id="fig|1423763.3.peg.766"/>
<organism evidence="4 5">
    <name type="scientific">Lactobacillus kalixensis DSM 16043</name>
    <dbReference type="NCBI Taxonomy" id="1423763"/>
    <lineage>
        <taxon>Bacteria</taxon>
        <taxon>Bacillati</taxon>
        <taxon>Bacillota</taxon>
        <taxon>Bacilli</taxon>
        <taxon>Lactobacillales</taxon>
        <taxon>Lactobacillaceae</taxon>
        <taxon>Lactobacillus</taxon>
    </lineage>
</organism>
<keyword evidence="5" id="KW-1185">Reference proteome</keyword>
<dbReference type="Proteomes" id="UP000051036">
    <property type="component" value="Unassembled WGS sequence"/>
</dbReference>
<dbReference type="Pfam" id="PF03008">
    <property type="entry name" value="DUF234"/>
    <property type="match status" value="1"/>
</dbReference>
<feature type="domain" description="ATPase" evidence="2">
    <location>
        <begin position="2"/>
        <end position="204"/>
    </location>
</feature>
<evidence type="ECO:0000259" key="2">
    <source>
        <dbReference type="Pfam" id="PF01637"/>
    </source>
</evidence>
<comment type="caution">
    <text evidence="4">The sequence shown here is derived from an EMBL/GenBank/DDBJ whole genome shotgun (WGS) entry which is preliminary data.</text>
</comment>
<dbReference type="PANTHER" id="PTHR34704:SF1">
    <property type="entry name" value="ATPASE"/>
    <property type="match status" value="1"/>
</dbReference>
<dbReference type="RefSeq" id="WP_057799099.1">
    <property type="nucleotide sequence ID" value="NZ_AZFM01000021.1"/>
</dbReference>
<evidence type="ECO:0000259" key="3">
    <source>
        <dbReference type="Pfam" id="PF03008"/>
    </source>
</evidence>
<dbReference type="AlphaFoldDB" id="A0A0R1U8H7"/>
<dbReference type="PANTHER" id="PTHR34704">
    <property type="entry name" value="ATPASE"/>
    <property type="match status" value="1"/>
</dbReference>
<name>A0A0R1U8H7_9LACO</name>
<keyword evidence="1" id="KW-0378">Hydrolase</keyword>
<dbReference type="SUPFAM" id="SSF52980">
    <property type="entry name" value="Restriction endonuclease-like"/>
    <property type="match status" value="1"/>
</dbReference>
<sequence>MFIGRETELESLTEHYQSDQFECAIIYGRRRIGKTELISHFSKDRPSIFYTATQENAESNLIRMSNALNFFENSENHSGPVYQNFDQLLDRVAELSKKKRIIFVIDEYPYLAESYPGFSSLLQAHIDQQFKNTKLFLILCGSSMSFMEKQVLGYQSPLYGRRTLQLKLEPFSFNETQQMLPNVDKADAFALHAISGGIPQYLSYFANKRSVKEAIIDCFLKKDGRLFEEPNNLLKQELRELANYNSIISAIANGASRLNDIAMTTKIPATSIKSYLDNLSELEIIQRKVPITEINKRSKKAIYQINDGMFRFWYRFVPARLTLIERGMTDIAWNGIESNLNHFLGPAFEKLAQDYLWNHYDVERTPFTNLGNWWGADKRTREQVELDILGFSSDNPMFGVFGECKWRNEPISKDILEKLIFNSNLFNYPKKYYYLFSKVGFTDECQKLAKEIDCKLITFKEM</sequence>
<dbReference type="InterPro" id="IPR027417">
    <property type="entry name" value="P-loop_NTPase"/>
</dbReference>
<reference evidence="4 5" key="1">
    <citation type="journal article" date="2015" name="Genome Announc.">
        <title>Expanding the biotechnology potential of lactobacilli through comparative genomics of 213 strains and associated genera.</title>
        <authorList>
            <person name="Sun Z."/>
            <person name="Harris H.M."/>
            <person name="McCann A."/>
            <person name="Guo C."/>
            <person name="Argimon S."/>
            <person name="Zhang W."/>
            <person name="Yang X."/>
            <person name="Jeffery I.B."/>
            <person name="Cooney J.C."/>
            <person name="Kagawa T.F."/>
            <person name="Liu W."/>
            <person name="Song Y."/>
            <person name="Salvetti E."/>
            <person name="Wrobel A."/>
            <person name="Rasinkangas P."/>
            <person name="Parkhill J."/>
            <person name="Rea M.C."/>
            <person name="O'Sullivan O."/>
            <person name="Ritari J."/>
            <person name="Douillard F.P."/>
            <person name="Paul Ross R."/>
            <person name="Yang R."/>
            <person name="Briner A.E."/>
            <person name="Felis G.E."/>
            <person name="de Vos W.M."/>
            <person name="Barrangou R."/>
            <person name="Klaenhammer T.R."/>
            <person name="Caufield P.W."/>
            <person name="Cui Y."/>
            <person name="Zhang H."/>
            <person name="O'Toole P.W."/>
        </authorList>
    </citation>
    <scope>NUCLEOTIDE SEQUENCE [LARGE SCALE GENOMIC DNA]</scope>
    <source>
        <strain evidence="4 5">DSM 16043</strain>
    </source>
</reference>
<dbReference type="GO" id="GO:0016787">
    <property type="term" value="F:hydrolase activity"/>
    <property type="evidence" value="ECO:0007669"/>
    <property type="project" value="UniProtKB-KW"/>
</dbReference>
<dbReference type="Pfam" id="PF01637">
    <property type="entry name" value="ATPase_2"/>
    <property type="match status" value="1"/>
</dbReference>
<dbReference type="GO" id="GO:0005524">
    <property type="term" value="F:ATP binding"/>
    <property type="evidence" value="ECO:0007669"/>
    <property type="project" value="InterPro"/>
</dbReference>
<dbReference type="InterPro" id="IPR011579">
    <property type="entry name" value="ATPase_dom"/>
</dbReference>
<feature type="domain" description="DUF234" evidence="3">
    <location>
        <begin position="313"/>
        <end position="408"/>
    </location>
</feature>
<dbReference type="SUPFAM" id="SSF52540">
    <property type="entry name" value="P-loop containing nucleoside triphosphate hydrolases"/>
    <property type="match status" value="1"/>
</dbReference>
<protein>
    <submittedName>
        <fullName evidence="4">ATPase</fullName>
    </submittedName>
</protein>
<gene>
    <name evidence="4" type="ORF">FC46_GL000759</name>
</gene>
<evidence type="ECO:0000313" key="4">
    <source>
        <dbReference type="EMBL" id="KRL89584.1"/>
    </source>
</evidence>
<evidence type="ECO:0000256" key="1">
    <source>
        <dbReference type="ARBA" id="ARBA00022801"/>
    </source>
</evidence>
<dbReference type="InterPro" id="IPR004256">
    <property type="entry name" value="DUF234"/>
</dbReference>
<accession>A0A0R1U8H7</accession>
<proteinExistence type="predicted"/>
<dbReference type="EMBL" id="AZFM01000021">
    <property type="protein sequence ID" value="KRL89584.1"/>
    <property type="molecule type" value="Genomic_DNA"/>
</dbReference>
<dbReference type="InterPro" id="IPR011335">
    <property type="entry name" value="Restrct_endonuc-II-like"/>
</dbReference>
<dbReference type="OrthoDB" id="9813134at2"/>